<proteinExistence type="predicted"/>
<organism evidence="3 4">
    <name type="scientific">Mytilus coruscus</name>
    <name type="common">Sea mussel</name>
    <dbReference type="NCBI Taxonomy" id="42192"/>
    <lineage>
        <taxon>Eukaryota</taxon>
        <taxon>Metazoa</taxon>
        <taxon>Spiralia</taxon>
        <taxon>Lophotrochozoa</taxon>
        <taxon>Mollusca</taxon>
        <taxon>Bivalvia</taxon>
        <taxon>Autobranchia</taxon>
        <taxon>Pteriomorphia</taxon>
        <taxon>Mytilida</taxon>
        <taxon>Mytiloidea</taxon>
        <taxon>Mytilidae</taxon>
        <taxon>Mytilinae</taxon>
        <taxon>Mytilus</taxon>
    </lineage>
</organism>
<dbReference type="EMBL" id="CACVKT020005670">
    <property type="protein sequence ID" value="CAC5397225.1"/>
    <property type="molecule type" value="Genomic_DNA"/>
</dbReference>
<protein>
    <recommendedName>
        <fullName evidence="2">Integrase catalytic domain-containing protein</fullName>
    </recommendedName>
</protein>
<evidence type="ECO:0000313" key="3">
    <source>
        <dbReference type="EMBL" id="CAC5397225.1"/>
    </source>
</evidence>
<dbReference type="InterPro" id="IPR012337">
    <property type="entry name" value="RNaseH-like_sf"/>
</dbReference>
<feature type="compositionally biased region" description="Basic residues" evidence="1">
    <location>
        <begin position="12"/>
        <end position="22"/>
    </location>
</feature>
<gene>
    <name evidence="3" type="ORF">MCOR_31682</name>
</gene>
<dbReference type="Gene3D" id="1.10.340.70">
    <property type="match status" value="1"/>
</dbReference>
<evidence type="ECO:0000256" key="1">
    <source>
        <dbReference type="SAM" id="MobiDB-lite"/>
    </source>
</evidence>
<name>A0A6J8CMK8_MYTCO</name>
<dbReference type="OrthoDB" id="10059697at2759"/>
<dbReference type="InterPro" id="IPR001584">
    <property type="entry name" value="Integrase_cat-core"/>
</dbReference>
<dbReference type="PROSITE" id="PS50994">
    <property type="entry name" value="INTEGRASE"/>
    <property type="match status" value="1"/>
</dbReference>
<evidence type="ECO:0000313" key="4">
    <source>
        <dbReference type="Proteomes" id="UP000507470"/>
    </source>
</evidence>
<dbReference type="Gene3D" id="3.30.420.10">
    <property type="entry name" value="Ribonuclease H-like superfamily/Ribonuclease H"/>
    <property type="match status" value="1"/>
</dbReference>
<dbReference type="Proteomes" id="UP000507470">
    <property type="component" value="Unassembled WGS sequence"/>
</dbReference>
<dbReference type="GO" id="GO:0015074">
    <property type="term" value="P:DNA integration"/>
    <property type="evidence" value="ECO:0007669"/>
    <property type="project" value="InterPro"/>
</dbReference>
<dbReference type="InterPro" id="IPR041588">
    <property type="entry name" value="Integrase_H2C2"/>
</dbReference>
<dbReference type="AlphaFoldDB" id="A0A6J8CMK8"/>
<dbReference type="GO" id="GO:0003676">
    <property type="term" value="F:nucleic acid binding"/>
    <property type="evidence" value="ECO:0007669"/>
    <property type="project" value="InterPro"/>
</dbReference>
<evidence type="ECO:0000259" key="2">
    <source>
        <dbReference type="PROSITE" id="PS50994"/>
    </source>
</evidence>
<feature type="domain" description="Integrase catalytic" evidence="2">
    <location>
        <begin position="121"/>
        <end position="194"/>
    </location>
</feature>
<keyword evidence="4" id="KW-1185">Reference proteome</keyword>
<dbReference type="SUPFAM" id="SSF53098">
    <property type="entry name" value="Ribonuclease H-like"/>
    <property type="match status" value="1"/>
</dbReference>
<dbReference type="PANTHER" id="PTHR37984:SF5">
    <property type="entry name" value="PROTEIN NYNRIN-LIKE"/>
    <property type="match status" value="1"/>
</dbReference>
<dbReference type="FunFam" id="1.10.340.70:FF:000001">
    <property type="entry name" value="Retrovirus-related Pol polyprotein from transposon gypsy-like Protein"/>
    <property type="match status" value="1"/>
</dbReference>
<dbReference type="PANTHER" id="PTHR37984">
    <property type="entry name" value="PROTEIN CBG26694"/>
    <property type="match status" value="1"/>
</dbReference>
<dbReference type="Pfam" id="PF17921">
    <property type="entry name" value="Integrase_H2C2"/>
    <property type="match status" value="1"/>
</dbReference>
<accession>A0A6J8CMK8</accession>
<reference evidence="3 4" key="1">
    <citation type="submission" date="2020-06" db="EMBL/GenBank/DDBJ databases">
        <authorList>
            <person name="Li R."/>
            <person name="Bekaert M."/>
        </authorList>
    </citation>
    <scope>NUCLEOTIDE SEQUENCE [LARGE SCALE GENOMIC DNA]</scope>
    <source>
        <strain evidence="4">wild</strain>
    </source>
</reference>
<dbReference type="InterPro" id="IPR050951">
    <property type="entry name" value="Retrovirus_Pol_polyprotein"/>
</dbReference>
<feature type="region of interest" description="Disordered" evidence="1">
    <location>
        <begin position="1"/>
        <end position="22"/>
    </location>
</feature>
<feature type="compositionally biased region" description="Basic and acidic residues" evidence="1">
    <location>
        <begin position="1"/>
        <end position="11"/>
    </location>
</feature>
<sequence>MMKIKDKDFTSKKKRTKNEKNNYRRKTKRFTFTNGTLLYNHKTHGCVRVIKETERDIILQGCHSDPLAGHQGINRTTFKVKEQYYWPGLEADIRDYIRHCDKCQRLNCLAKASAELHPIPVKDSPFDMLGLDLVGPLNTTDNNDRFIAVLIDYFTKWPEVKTIPSKHSHHIAEFIIEVICRHGTPSEVITGRGR</sequence>
<dbReference type="InterPro" id="IPR036397">
    <property type="entry name" value="RNaseH_sf"/>
</dbReference>